<dbReference type="NCBIfam" id="NF006413">
    <property type="entry name" value="PRK08660.1"/>
    <property type="match status" value="1"/>
</dbReference>
<dbReference type="AlphaFoldDB" id="B5ICS9"/>
<dbReference type="GeneID" id="8828317"/>
<evidence type="ECO:0000256" key="1">
    <source>
        <dbReference type="ARBA" id="ARBA00022723"/>
    </source>
</evidence>
<dbReference type="GO" id="GO:0016832">
    <property type="term" value="F:aldehyde-lyase activity"/>
    <property type="evidence" value="ECO:0007669"/>
    <property type="project" value="TreeGrafter"/>
</dbReference>
<dbReference type="EMBL" id="CP001941">
    <property type="protein sequence ID" value="ADD09163.1"/>
    <property type="molecule type" value="Genomic_DNA"/>
</dbReference>
<dbReference type="OrthoDB" id="18709at2157"/>
<keyword evidence="1" id="KW-0479">Metal-binding</keyword>
<dbReference type="Pfam" id="PF00596">
    <property type="entry name" value="Aldolase_II"/>
    <property type="match status" value="1"/>
</dbReference>
<dbReference type="GO" id="GO:0019323">
    <property type="term" value="P:pentose catabolic process"/>
    <property type="evidence" value="ECO:0007669"/>
    <property type="project" value="TreeGrafter"/>
</dbReference>
<dbReference type="InterPro" id="IPR036409">
    <property type="entry name" value="Aldolase_II/adducin_N_sf"/>
</dbReference>
<dbReference type="InterPro" id="IPR001303">
    <property type="entry name" value="Aldolase_II/adducin_N"/>
</dbReference>
<evidence type="ECO:0000259" key="3">
    <source>
        <dbReference type="SMART" id="SM01007"/>
    </source>
</evidence>
<dbReference type="STRING" id="439481.Aboo_1355"/>
<dbReference type="GO" id="GO:0046872">
    <property type="term" value="F:metal ion binding"/>
    <property type="evidence" value="ECO:0007669"/>
    <property type="project" value="UniProtKB-KW"/>
</dbReference>
<dbReference type="GO" id="GO:0005829">
    <property type="term" value="C:cytosol"/>
    <property type="evidence" value="ECO:0007669"/>
    <property type="project" value="TreeGrafter"/>
</dbReference>
<dbReference type="PANTHER" id="PTHR22789:SF0">
    <property type="entry name" value="3-OXO-TETRONATE 4-PHOSPHATE DECARBOXYLASE-RELATED"/>
    <property type="match status" value="1"/>
</dbReference>
<dbReference type="eggNOG" id="arCOG04226">
    <property type="taxonomic scope" value="Archaea"/>
</dbReference>
<dbReference type="InterPro" id="IPR050197">
    <property type="entry name" value="Aldolase_class_II_sugar_metab"/>
</dbReference>
<sequence length="191" mass="21524">MWQEISKFGKKLVEQGLVSSHFGNISVRVGEYMYITRSGSMLDEITKDDVVRVSIYEPTSLDLIASSEVTAHREIYKNTSALAIIHDHSPFAVIESLIHREQGKERIVPIDSEGSYFLHDIPIVEGGIGTEKLANNLARALEERKAAVVYSHGVFARGSILEEAFVVASMVEHSCKMMYYFDIWKDMNKLP</sequence>
<dbReference type="KEGG" id="abi:Aboo_1355"/>
<keyword evidence="5" id="KW-1185">Reference proteome</keyword>
<evidence type="ECO:0000313" key="4">
    <source>
        <dbReference type="EMBL" id="ADD09163.1"/>
    </source>
</evidence>
<dbReference type="Proteomes" id="UP000001400">
    <property type="component" value="Chromosome"/>
</dbReference>
<dbReference type="Gene3D" id="3.40.225.10">
    <property type="entry name" value="Class II aldolase/adducin N-terminal domain"/>
    <property type="match status" value="1"/>
</dbReference>
<name>B5ICS9_ACIB4</name>
<dbReference type="UniPathway" id="UPA00071"/>
<dbReference type="SMART" id="SM01007">
    <property type="entry name" value="Aldolase_II"/>
    <property type="match status" value="1"/>
</dbReference>
<organism evidence="4 5">
    <name type="scientific">Aciduliprofundum boonei (strain DSM 19572 / T469)</name>
    <dbReference type="NCBI Taxonomy" id="439481"/>
    <lineage>
        <taxon>Archaea</taxon>
        <taxon>Methanobacteriati</taxon>
        <taxon>Thermoplasmatota</taxon>
        <taxon>DHVE2 group</taxon>
        <taxon>Candidatus Aciduliprofundum</taxon>
    </lineage>
</organism>
<reference evidence="4" key="1">
    <citation type="submission" date="2010-02" db="EMBL/GenBank/DDBJ databases">
        <title>Complete sequence of Aciduliprofundum boonei T469.</title>
        <authorList>
            <consortium name="US DOE Joint Genome Institute"/>
            <person name="Lucas S."/>
            <person name="Copeland A."/>
            <person name="Lapidus A."/>
            <person name="Cheng J.-F."/>
            <person name="Bruce D."/>
            <person name="Goodwin L."/>
            <person name="Pitluck S."/>
            <person name="Saunders E."/>
            <person name="Detter J.C."/>
            <person name="Han C."/>
            <person name="Tapia R."/>
            <person name="Land M."/>
            <person name="Hauser L."/>
            <person name="Kyrpides N."/>
            <person name="Mikhailova N."/>
            <person name="Flores G."/>
            <person name="Reysenbach A.-L."/>
            <person name="Woyke T."/>
        </authorList>
    </citation>
    <scope>NUCLEOTIDE SEQUENCE</scope>
    <source>
        <strain evidence="4">T469</strain>
    </source>
</reference>
<dbReference type="HOGENOM" id="CLU_006033_3_4_2"/>
<dbReference type="RefSeq" id="WP_008083823.1">
    <property type="nucleotide sequence ID" value="NC_013926.1"/>
</dbReference>
<gene>
    <name evidence="4" type="ordered locus">Aboo_1355</name>
</gene>
<evidence type="ECO:0000256" key="2">
    <source>
        <dbReference type="ARBA" id="ARBA00023239"/>
    </source>
</evidence>
<proteinExistence type="predicted"/>
<protein>
    <submittedName>
        <fullName evidence="4">Class II aldolase/adducin family protein</fullName>
    </submittedName>
</protein>
<feature type="domain" description="Class II aldolase/adducin N-terminal" evidence="3">
    <location>
        <begin position="3"/>
        <end position="179"/>
    </location>
</feature>
<dbReference type="SUPFAM" id="SSF53639">
    <property type="entry name" value="AraD/HMP-PK domain-like"/>
    <property type="match status" value="1"/>
</dbReference>
<keyword evidence="2" id="KW-0456">Lyase</keyword>
<accession>B5ICS9</accession>
<evidence type="ECO:0000313" key="5">
    <source>
        <dbReference type="Proteomes" id="UP000001400"/>
    </source>
</evidence>
<dbReference type="PANTHER" id="PTHR22789">
    <property type="entry name" value="FUCULOSE PHOSPHATE ALDOLASE"/>
    <property type="match status" value="1"/>
</dbReference>